<keyword evidence="3" id="KW-1185">Reference proteome</keyword>
<proteinExistence type="predicted"/>
<comment type="caution">
    <text evidence="2">The sequence shown here is derived from an EMBL/GenBank/DDBJ whole genome shotgun (WGS) entry which is preliminary data.</text>
</comment>
<feature type="region of interest" description="Disordered" evidence="1">
    <location>
        <begin position="14"/>
        <end position="41"/>
    </location>
</feature>
<dbReference type="Proteomes" id="UP001151752">
    <property type="component" value="Chromosome 7"/>
</dbReference>
<evidence type="ECO:0000256" key="1">
    <source>
        <dbReference type="SAM" id="MobiDB-lite"/>
    </source>
</evidence>
<evidence type="ECO:0000313" key="3">
    <source>
        <dbReference type="Proteomes" id="UP001151752"/>
    </source>
</evidence>
<dbReference type="AlphaFoldDB" id="A0A9Q0UPR5"/>
<protein>
    <submittedName>
        <fullName evidence="2">Uncharacterized protein</fullName>
    </submittedName>
</protein>
<reference evidence="2" key="2">
    <citation type="journal article" date="2023" name="Int. J. Mol. Sci.">
        <title>De Novo Assembly and Annotation of 11 Diverse Shrub Willow (Salix) Genomes Reveals Novel Gene Organization in Sex-Linked Regions.</title>
        <authorList>
            <person name="Hyden B."/>
            <person name="Feng K."/>
            <person name="Yates T.B."/>
            <person name="Jawdy S."/>
            <person name="Cereghino C."/>
            <person name="Smart L.B."/>
            <person name="Muchero W."/>
        </authorList>
    </citation>
    <scope>NUCLEOTIDE SEQUENCE</scope>
    <source>
        <tissue evidence="2">Shoot tip</tissue>
    </source>
</reference>
<gene>
    <name evidence="2" type="ORF">OIU74_005776</name>
</gene>
<dbReference type="EMBL" id="JAPFFM010000011">
    <property type="protein sequence ID" value="KAJ6734045.1"/>
    <property type="molecule type" value="Genomic_DNA"/>
</dbReference>
<reference evidence="2" key="1">
    <citation type="submission" date="2022-11" db="EMBL/GenBank/DDBJ databases">
        <authorList>
            <person name="Hyden B.L."/>
            <person name="Feng K."/>
            <person name="Yates T."/>
            <person name="Jawdy S."/>
            <person name="Smart L.B."/>
            <person name="Muchero W."/>
        </authorList>
    </citation>
    <scope>NUCLEOTIDE SEQUENCE</scope>
    <source>
        <tissue evidence="2">Shoot tip</tissue>
    </source>
</reference>
<evidence type="ECO:0000313" key="2">
    <source>
        <dbReference type="EMBL" id="KAJ6734045.1"/>
    </source>
</evidence>
<name>A0A9Q0UPR5_9ROSI</name>
<sequence length="190" mass="20820">MSLALDGMKAKNMSNAKMPIGSRSNMKGGGGNGGSTKGRINNDAVRHMSKSNDTRLKWLALNNLLLLPCESDRLYSIFSTLVLGSVRNSFKTLLLPKFQAPQIRLFSFKYRVNSKMPQNRSPAFANSLKAATINVDGINDPNLSQACNLRDSPPASSFLSLKIIHKSNTPKNSNASWISMRIDSAFTARN</sequence>
<accession>A0A9Q0UPR5</accession>
<organism evidence="2 3">
    <name type="scientific">Salix koriyanagi</name>
    <dbReference type="NCBI Taxonomy" id="2511006"/>
    <lineage>
        <taxon>Eukaryota</taxon>
        <taxon>Viridiplantae</taxon>
        <taxon>Streptophyta</taxon>
        <taxon>Embryophyta</taxon>
        <taxon>Tracheophyta</taxon>
        <taxon>Spermatophyta</taxon>
        <taxon>Magnoliopsida</taxon>
        <taxon>eudicotyledons</taxon>
        <taxon>Gunneridae</taxon>
        <taxon>Pentapetalae</taxon>
        <taxon>rosids</taxon>
        <taxon>fabids</taxon>
        <taxon>Malpighiales</taxon>
        <taxon>Salicaceae</taxon>
        <taxon>Saliceae</taxon>
        <taxon>Salix</taxon>
    </lineage>
</organism>
<feature type="compositionally biased region" description="Gly residues" evidence="1">
    <location>
        <begin position="27"/>
        <end position="36"/>
    </location>
</feature>